<accession>A0ABY4HVA4</accession>
<evidence type="ECO:0000313" key="2">
    <source>
        <dbReference type="Proteomes" id="UP000830198"/>
    </source>
</evidence>
<sequence length="509" mass="57888">MTGLTRICNPTELRTELTALFANEWEIPNGTAASIYDNVVLESIKKLKPTVHFVIEAPYADSMYRDTYYSYFATKLKDYKKDCIRLSFFDGPLSASDFREHAGLSTLQERYYGFMVLRPTIPNVIGRSIIHPKALQEDNFLCVTSSYPSSVHAVKLVAEGFPHSSQDAEMISCAETSIWAVMEYFSSRYAEYSPVPPSMIAEIIKSRSHARLIPTEGLLTEQISFAIRELGFGAKIYTRDELGDILFRRAFSSYIESGLPLILGMDNSHRTGTIGHALIAIGRTQTTDELTDNLLVSEESDSDLKSIIRDKGILFFDNDDIPRKIVFIDDNMPPYRLQSFDTPALHYNGPDWKACRINEFIVPLHPKLYLEAITAKAYIKELLLRGTFPIANGTEIFVRLFLASSRSYKDYIARSINFNSDAREYITDMFMSEFIWVAEISDKVNIKRRQAFGLFILDATEPNPDGYSALIFGGYKNIFYSWNGRKNRLVKKCLDLGNFSVYINNLKGF</sequence>
<reference evidence="1 2" key="1">
    <citation type="submission" date="2022-04" db="EMBL/GenBank/DDBJ databases">
        <title>The arsenic-methylating capacity of Chitinophaga filiformis YT5 during chitin decomposition.</title>
        <authorList>
            <person name="Chen G."/>
            <person name="Liang Y."/>
        </authorList>
    </citation>
    <scope>NUCLEOTIDE SEQUENCE [LARGE SCALE GENOMIC DNA]</scope>
    <source>
        <strain evidence="1 2">YT5</strain>
    </source>
</reference>
<keyword evidence="2" id="KW-1185">Reference proteome</keyword>
<organism evidence="1 2">
    <name type="scientific">Chitinophaga filiformis</name>
    <name type="common">Myxococcus filiformis</name>
    <name type="synonym">Flexibacter filiformis</name>
    <dbReference type="NCBI Taxonomy" id="104663"/>
    <lineage>
        <taxon>Bacteria</taxon>
        <taxon>Pseudomonadati</taxon>
        <taxon>Bacteroidota</taxon>
        <taxon>Chitinophagia</taxon>
        <taxon>Chitinophagales</taxon>
        <taxon>Chitinophagaceae</taxon>
        <taxon>Chitinophaga</taxon>
    </lineage>
</organism>
<dbReference type="Proteomes" id="UP000830198">
    <property type="component" value="Chromosome"/>
</dbReference>
<gene>
    <name evidence="1" type="ORF">MYF79_18630</name>
</gene>
<dbReference type="EMBL" id="CP095855">
    <property type="protein sequence ID" value="UPK66959.1"/>
    <property type="molecule type" value="Genomic_DNA"/>
</dbReference>
<dbReference type="RefSeq" id="WP_247809155.1">
    <property type="nucleotide sequence ID" value="NZ_CP095855.1"/>
</dbReference>
<name>A0ABY4HVA4_CHIFI</name>
<protein>
    <submittedName>
        <fullName evidence="1">Uncharacterized protein</fullName>
    </submittedName>
</protein>
<proteinExistence type="predicted"/>
<evidence type="ECO:0000313" key="1">
    <source>
        <dbReference type="EMBL" id="UPK66959.1"/>
    </source>
</evidence>